<dbReference type="GO" id="GO:0004252">
    <property type="term" value="F:serine-type endopeptidase activity"/>
    <property type="evidence" value="ECO:0007669"/>
    <property type="project" value="UniProtKB-UniRule"/>
</dbReference>
<dbReference type="eggNOG" id="COG1404">
    <property type="taxonomic scope" value="Bacteria"/>
</dbReference>
<sequence length="297" mass="32382">MTTKINTPQIKVEEKFHKKPYGVTRMHAPAIWKDAHQGEGVVNTIIDSGCDITHPDLRENIIDVRNFTDTGTKSDVQDSGIHGTHVSGIVAAKEDRKGMVGIAPKSKLLILKVLGEYPNSGNYQSLVEAIDYAIRWRGPNNENVATLNLSLGGPKNDAALHRAIRKAYQNGIVSVAASGNDGDGRRSTSEIFYPGFYKEVLQIGAMTRNDQVAHYSNTNKNIDYVAPGTNIFSTIPNGKYAQLTGTSMAVPQITGAISLVHRLLKEKDQKISIPNILTALNKCTVLTEQGDRIVSFA</sequence>
<dbReference type="SUPFAM" id="SSF52743">
    <property type="entry name" value="Subtilisin-like"/>
    <property type="match status" value="1"/>
</dbReference>
<comment type="similarity">
    <text evidence="1 5">Belongs to the peptidase S8 family.</text>
</comment>
<keyword evidence="2 5" id="KW-0645">Protease</keyword>
<reference evidence="10" key="2">
    <citation type="submission" date="2015-06" db="EMBL/GenBank/DDBJ databases">
        <title>Salimicrobium jeotgali MJ3, isolated from Myulchi jeot, a traditional Korean fermented seafood.</title>
        <authorList>
            <person name="Kim K.H."/>
            <person name="Jeon C.O."/>
            <person name="Jin H.M."/>
        </authorList>
    </citation>
    <scope>NUCLEOTIDE SEQUENCE [LARGE SCALE GENOMIC DNA]</scope>
    <source>
        <strain evidence="10">MJ3</strain>
    </source>
</reference>
<dbReference type="InterPro" id="IPR023828">
    <property type="entry name" value="Peptidase_S8_Ser-AS"/>
</dbReference>
<evidence type="ECO:0000313" key="10">
    <source>
        <dbReference type="Proteomes" id="UP000092654"/>
    </source>
</evidence>
<dbReference type="PROSITE" id="PS51892">
    <property type="entry name" value="SUBTILASE"/>
    <property type="match status" value="1"/>
</dbReference>
<dbReference type="KEGG" id="sje:AAV35_004465"/>
<reference evidence="7" key="3">
    <citation type="submission" date="2016-11" db="EMBL/GenBank/DDBJ databases">
        <title>Salimicrobium jeotgali MJ3, isolated from Myulchi jeot, a traditional Korean fermented seafood.</title>
        <authorList>
            <person name="Kim K.H."/>
            <person name="Jeon C.O."/>
            <person name="Jin H.M."/>
        </authorList>
    </citation>
    <scope>NUCLEOTIDE SEQUENCE</scope>
    <source>
        <strain evidence="7">MJ3</strain>
    </source>
</reference>
<evidence type="ECO:0000313" key="7">
    <source>
        <dbReference type="EMBL" id="AKG04109.1"/>
    </source>
</evidence>
<dbReference type="Gene3D" id="3.40.50.200">
    <property type="entry name" value="Peptidase S8/S53 domain"/>
    <property type="match status" value="1"/>
</dbReference>
<evidence type="ECO:0000313" key="9">
    <source>
        <dbReference type="Proteomes" id="UP000011746"/>
    </source>
</evidence>
<dbReference type="PROSITE" id="PS00138">
    <property type="entry name" value="SUBTILASE_SER"/>
    <property type="match status" value="1"/>
</dbReference>
<evidence type="ECO:0000256" key="4">
    <source>
        <dbReference type="ARBA" id="ARBA00022825"/>
    </source>
</evidence>
<feature type="active site" description="Charge relay system" evidence="5">
    <location>
        <position position="247"/>
    </location>
</feature>
<protein>
    <submittedName>
        <fullName evidence="8">Intracellular serine protease</fullName>
    </submittedName>
    <submittedName>
        <fullName evidence="7">Peptidase S8</fullName>
    </submittedName>
</protein>
<dbReference type="InterPro" id="IPR022398">
    <property type="entry name" value="Peptidase_S8_His-AS"/>
</dbReference>
<dbReference type="EMBL" id="AMPQ01000013">
    <property type="protein sequence ID" value="EKE31240.1"/>
    <property type="molecule type" value="Genomic_DNA"/>
</dbReference>
<reference evidence="8 9" key="1">
    <citation type="journal article" date="2012" name="J. Bacteriol.">
        <title>Draft Genome Sequence of Salimicrobium sp. Strain MJ3, Isolated from Myulchi-Jeot, Korean Fermented Seafood.</title>
        <authorList>
            <person name="Lee S.H."/>
            <person name="Jung J.Y."/>
            <person name="Jeon C.O."/>
        </authorList>
    </citation>
    <scope>NUCLEOTIDE SEQUENCE [LARGE SCALE GENOMIC DNA]</scope>
    <source>
        <strain evidence="8 9">MJ3</strain>
    </source>
</reference>
<keyword evidence="4 5" id="KW-0720">Serine protease</keyword>
<evidence type="ECO:0000256" key="1">
    <source>
        <dbReference type="ARBA" id="ARBA00011073"/>
    </source>
</evidence>
<dbReference type="AlphaFoldDB" id="K2H630"/>
<dbReference type="Pfam" id="PF00082">
    <property type="entry name" value="Peptidase_S8"/>
    <property type="match status" value="1"/>
</dbReference>
<name>K2H630_9BACI</name>
<accession>K2H630</accession>
<dbReference type="Proteomes" id="UP000092654">
    <property type="component" value="Chromosome"/>
</dbReference>
<gene>
    <name evidence="7" type="ORF">AAV35_004465</name>
    <name evidence="8" type="ORF">MJ3_09728</name>
</gene>
<dbReference type="CDD" id="cd07477">
    <property type="entry name" value="Peptidases_S8_Subtilisin_subset"/>
    <property type="match status" value="1"/>
</dbReference>
<dbReference type="InterPro" id="IPR034202">
    <property type="entry name" value="Subtilisin_Carlsberg-like"/>
</dbReference>
<dbReference type="PANTHER" id="PTHR43399">
    <property type="entry name" value="SUBTILISIN-RELATED"/>
    <property type="match status" value="1"/>
</dbReference>
<evidence type="ECO:0000259" key="6">
    <source>
        <dbReference type="Pfam" id="PF00082"/>
    </source>
</evidence>
<dbReference type="STRING" id="1230341.AAV35_004465"/>
<evidence type="ECO:0000313" key="8">
    <source>
        <dbReference type="EMBL" id="EKE31240.1"/>
    </source>
</evidence>
<dbReference type="Proteomes" id="UP000011746">
    <property type="component" value="Unassembled WGS sequence"/>
</dbReference>
<dbReference type="PROSITE" id="PS00137">
    <property type="entry name" value="SUBTILASE_HIS"/>
    <property type="match status" value="1"/>
</dbReference>
<keyword evidence="3 5" id="KW-0378">Hydrolase</keyword>
<evidence type="ECO:0000256" key="5">
    <source>
        <dbReference type="PROSITE-ProRule" id="PRU01240"/>
    </source>
</evidence>
<dbReference type="InterPro" id="IPR036852">
    <property type="entry name" value="Peptidase_S8/S53_dom_sf"/>
</dbReference>
<dbReference type="InterPro" id="IPR015500">
    <property type="entry name" value="Peptidase_S8_subtilisin-rel"/>
</dbReference>
<dbReference type="EMBL" id="CP011361">
    <property type="protein sequence ID" value="AKG04109.1"/>
    <property type="molecule type" value="Genomic_DNA"/>
</dbReference>
<dbReference type="RefSeq" id="WP_008590932.1">
    <property type="nucleotide sequence ID" value="NZ_AMPQ01000013.1"/>
</dbReference>
<proteinExistence type="inferred from homology"/>
<dbReference type="InterPro" id="IPR000209">
    <property type="entry name" value="Peptidase_S8/S53_dom"/>
</dbReference>
<dbReference type="PATRIC" id="fig|1230341.3.peg.1995"/>
<dbReference type="GO" id="GO:0006508">
    <property type="term" value="P:proteolysis"/>
    <property type="evidence" value="ECO:0007669"/>
    <property type="project" value="UniProtKB-KW"/>
</dbReference>
<dbReference type="PANTHER" id="PTHR43399:SF4">
    <property type="entry name" value="CELL WALL-ASSOCIATED PROTEASE"/>
    <property type="match status" value="1"/>
</dbReference>
<feature type="domain" description="Peptidase S8/S53" evidence="6">
    <location>
        <begin position="38"/>
        <end position="261"/>
    </location>
</feature>
<dbReference type="InterPro" id="IPR051048">
    <property type="entry name" value="Peptidase_S8/S53_subtilisin"/>
</dbReference>
<dbReference type="PRINTS" id="PR00723">
    <property type="entry name" value="SUBTILISIN"/>
</dbReference>
<evidence type="ECO:0000256" key="2">
    <source>
        <dbReference type="ARBA" id="ARBA00022670"/>
    </source>
</evidence>
<keyword evidence="9" id="KW-1185">Reference proteome</keyword>
<evidence type="ECO:0000256" key="3">
    <source>
        <dbReference type="ARBA" id="ARBA00022801"/>
    </source>
</evidence>
<feature type="active site" description="Charge relay system" evidence="5">
    <location>
        <position position="47"/>
    </location>
</feature>
<feature type="active site" description="Charge relay system" evidence="5">
    <location>
        <position position="82"/>
    </location>
</feature>
<organism evidence="8 9">
    <name type="scientific">Salimicrobium jeotgali</name>
    <dbReference type="NCBI Taxonomy" id="1230341"/>
    <lineage>
        <taxon>Bacteria</taxon>
        <taxon>Bacillati</taxon>
        <taxon>Bacillota</taxon>
        <taxon>Bacilli</taxon>
        <taxon>Bacillales</taxon>
        <taxon>Bacillaceae</taxon>
        <taxon>Salimicrobium</taxon>
    </lineage>
</organism>